<keyword evidence="3" id="KW-1185">Reference proteome</keyword>
<dbReference type="EMBL" id="CP015249">
    <property type="protein sequence ID" value="ANB18432.1"/>
    <property type="molecule type" value="Genomic_DNA"/>
</dbReference>
<protein>
    <submittedName>
        <fullName evidence="2">Uncharacterized protein</fullName>
    </submittedName>
</protein>
<organism evidence="2 3">
    <name type="scientific">Dokdonella koreensis DS-123</name>
    <dbReference type="NCBI Taxonomy" id="1300342"/>
    <lineage>
        <taxon>Bacteria</taxon>
        <taxon>Pseudomonadati</taxon>
        <taxon>Pseudomonadota</taxon>
        <taxon>Gammaproteobacteria</taxon>
        <taxon>Lysobacterales</taxon>
        <taxon>Rhodanobacteraceae</taxon>
        <taxon>Dokdonella</taxon>
    </lineage>
</organism>
<dbReference type="AlphaFoldDB" id="A0A167H0V1"/>
<feature type="region of interest" description="Disordered" evidence="1">
    <location>
        <begin position="43"/>
        <end position="99"/>
    </location>
</feature>
<name>A0A167H0V1_9GAMM</name>
<proteinExistence type="predicted"/>
<sequence length="99" mass="9776">MARGEGGNTHDVAPGSRSAAGIARLLQREGSPFGIHCANRSATKSTMVQSASSNAPGGDRAGIGGLRGRAECGTCVPRGRPAPPTGARRVLLPAAAGSA</sequence>
<accession>A0A167H0V1</accession>
<evidence type="ECO:0000313" key="2">
    <source>
        <dbReference type="EMBL" id="ANB18432.1"/>
    </source>
</evidence>
<reference evidence="2 3" key="1">
    <citation type="submission" date="2016-04" db="EMBL/GenBank/DDBJ databases">
        <title>Complete genome sequence of Dokdonella koreensis DS-123T.</title>
        <authorList>
            <person name="Kim J.F."/>
            <person name="Lee H."/>
            <person name="Kwak M.-J."/>
        </authorList>
    </citation>
    <scope>NUCLEOTIDE SEQUENCE [LARGE SCALE GENOMIC DNA]</scope>
    <source>
        <strain evidence="2 3">DS-123</strain>
    </source>
</reference>
<feature type="region of interest" description="Disordered" evidence="1">
    <location>
        <begin position="1"/>
        <end position="21"/>
    </location>
</feature>
<dbReference type="Proteomes" id="UP000076830">
    <property type="component" value="Chromosome"/>
</dbReference>
<evidence type="ECO:0000256" key="1">
    <source>
        <dbReference type="SAM" id="MobiDB-lite"/>
    </source>
</evidence>
<gene>
    <name evidence="2" type="ORF">I596_2424</name>
</gene>
<evidence type="ECO:0000313" key="3">
    <source>
        <dbReference type="Proteomes" id="UP000076830"/>
    </source>
</evidence>
<dbReference type="STRING" id="1300342.I596_2424"/>
<feature type="compositionally biased region" description="Polar residues" evidence="1">
    <location>
        <begin position="43"/>
        <end position="54"/>
    </location>
</feature>
<dbReference type="KEGG" id="dko:I596_2424"/>